<dbReference type="Pfam" id="PF11181">
    <property type="entry name" value="YflT"/>
    <property type="match status" value="1"/>
</dbReference>
<feature type="domain" description="General stress protein 17M-like" evidence="2">
    <location>
        <begin position="4"/>
        <end position="97"/>
    </location>
</feature>
<evidence type="ECO:0000313" key="4">
    <source>
        <dbReference type="Proteomes" id="UP000219356"/>
    </source>
</evidence>
<proteinExistence type="predicted"/>
<reference evidence="4" key="1">
    <citation type="submission" date="2017-09" db="EMBL/GenBank/DDBJ databases">
        <authorList>
            <person name="Varghese N."/>
            <person name="Submissions S."/>
        </authorList>
    </citation>
    <scope>NUCLEOTIDE SEQUENCE [LARGE SCALE GENOMIC DNA]</scope>
    <source>
        <strain evidence="4">CGMCC 1.8913</strain>
    </source>
</reference>
<dbReference type="OrthoDB" id="2678178at2"/>
<dbReference type="Proteomes" id="UP000219356">
    <property type="component" value="Unassembled WGS sequence"/>
</dbReference>
<dbReference type="STRING" id="586416.GZ22_11015"/>
<dbReference type="AlphaFoldDB" id="A0A285P8N7"/>
<dbReference type="EMBL" id="OBEK01000008">
    <property type="protein sequence ID" value="SNZ18100.1"/>
    <property type="molecule type" value="Genomic_DNA"/>
</dbReference>
<name>A0A285P8N7_9BACI</name>
<keyword evidence="4" id="KW-1185">Reference proteome</keyword>
<accession>A0A285P8N7</accession>
<evidence type="ECO:0000313" key="3">
    <source>
        <dbReference type="EMBL" id="SNZ18100.1"/>
    </source>
</evidence>
<feature type="compositionally biased region" description="Polar residues" evidence="1">
    <location>
        <begin position="157"/>
        <end position="169"/>
    </location>
</feature>
<evidence type="ECO:0000256" key="1">
    <source>
        <dbReference type="SAM" id="MobiDB-lite"/>
    </source>
</evidence>
<dbReference type="InterPro" id="IPR025889">
    <property type="entry name" value="GSP17M-like_dom"/>
</dbReference>
<sequence length="169" mass="18504">MRNTIESFNNEANAIVRINELVTAGVPEEDVTVIVDKKPHDSILADKREVNYKEANGSFGTKLSSFFSSNDPEEKVLKNLQLSDTEKDRYAEELKAGKVLLYAKNKPAAGTSGQVISQPGSKDRSDHAAEAEKGMTADGLYAADKPNDGLHAEPNTKDQNANELNKTRR</sequence>
<protein>
    <submittedName>
        <fullName evidence="3">Heat induced stress protein YflT</fullName>
    </submittedName>
</protein>
<feature type="compositionally biased region" description="Basic and acidic residues" evidence="1">
    <location>
        <begin position="121"/>
        <end position="135"/>
    </location>
</feature>
<feature type="compositionally biased region" description="Basic and acidic residues" evidence="1">
    <location>
        <begin position="145"/>
        <end position="156"/>
    </location>
</feature>
<organism evidence="3 4">
    <name type="scientific">Terribacillus aidingensis</name>
    <dbReference type="NCBI Taxonomy" id="586416"/>
    <lineage>
        <taxon>Bacteria</taxon>
        <taxon>Bacillati</taxon>
        <taxon>Bacillota</taxon>
        <taxon>Bacilli</taxon>
        <taxon>Bacillales</taxon>
        <taxon>Bacillaceae</taxon>
        <taxon>Terribacillus</taxon>
    </lineage>
</organism>
<dbReference type="RefSeq" id="WP_097043610.1">
    <property type="nucleotide sequence ID" value="NZ_OBEK01000008.1"/>
</dbReference>
<feature type="compositionally biased region" description="Polar residues" evidence="1">
    <location>
        <begin position="111"/>
        <end position="120"/>
    </location>
</feature>
<feature type="region of interest" description="Disordered" evidence="1">
    <location>
        <begin position="108"/>
        <end position="169"/>
    </location>
</feature>
<evidence type="ECO:0000259" key="2">
    <source>
        <dbReference type="Pfam" id="PF11181"/>
    </source>
</evidence>
<gene>
    <name evidence="3" type="ORF">SAMN05421503_3469</name>
</gene>